<feature type="coiled-coil region" evidence="1">
    <location>
        <begin position="149"/>
        <end position="176"/>
    </location>
</feature>
<keyword evidence="5" id="KW-1185">Reference proteome</keyword>
<dbReference type="STRING" id="1380566.A0A179FRT1"/>
<dbReference type="Proteomes" id="UP000078397">
    <property type="component" value="Unassembled WGS sequence"/>
</dbReference>
<dbReference type="Pfam" id="PF17111">
    <property type="entry name" value="PigL_N"/>
    <property type="match status" value="1"/>
</dbReference>
<evidence type="ECO:0000256" key="1">
    <source>
        <dbReference type="SAM" id="Coils"/>
    </source>
</evidence>
<protein>
    <recommendedName>
        <fullName evidence="3">Azaphilone pigments biosynthesis cluster protein L N-terminal domain-containing protein</fullName>
    </recommendedName>
</protein>
<accession>A0A179FRT1</accession>
<feature type="compositionally biased region" description="Polar residues" evidence="2">
    <location>
        <begin position="407"/>
        <end position="421"/>
    </location>
</feature>
<dbReference type="KEGG" id="pchm:VFPPC_04082"/>
<dbReference type="EMBL" id="LSBJ02000003">
    <property type="protein sequence ID" value="OAQ67729.1"/>
    <property type="molecule type" value="Genomic_DNA"/>
</dbReference>
<name>A0A179FRT1_METCM</name>
<dbReference type="GeneID" id="28847485"/>
<feature type="region of interest" description="Disordered" evidence="2">
    <location>
        <begin position="373"/>
        <end position="421"/>
    </location>
</feature>
<reference evidence="4 5" key="1">
    <citation type="journal article" date="2016" name="PLoS Pathog.">
        <title>Biosynthesis of antibiotic leucinostatins in bio-control fungus Purpureocillium lilacinum and their inhibition on phytophthora revealed by genome mining.</title>
        <authorList>
            <person name="Wang G."/>
            <person name="Liu Z."/>
            <person name="Lin R."/>
            <person name="Li E."/>
            <person name="Mao Z."/>
            <person name="Ling J."/>
            <person name="Yang Y."/>
            <person name="Yin W.B."/>
            <person name="Xie B."/>
        </authorList>
    </citation>
    <scope>NUCLEOTIDE SEQUENCE [LARGE SCALE GENOMIC DNA]</scope>
    <source>
        <strain evidence="4">170</strain>
    </source>
</reference>
<evidence type="ECO:0000259" key="3">
    <source>
        <dbReference type="Pfam" id="PF17111"/>
    </source>
</evidence>
<dbReference type="RefSeq" id="XP_018144579.1">
    <property type="nucleotide sequence ID" value="XM_018283491.1"/>
</dbReference>
<gene>
    <name evidence="4" type="ORF">VFPPC_04082</name>
</gene>
<evidence type="ECO:0000256" key="2">
    <source>
        <dbReference type="SAM" id="MobiDB-lite"/>
    </source>
</evidence>
<organism evidence="4 5">
    <name type="scientific">Pochonia chlamydosporia 170</name>
    <dbReference type="NCBI Taxonomy" id="1380566"/>
    <lineage>
        <taxon>Eukaryota</taxon>
        <taxon>Fungi</taxon>
        <taxon>Dikarya</taxon>
        <taxon>Ascomycota</taxon>
        <taxon>Pezizomycotina</taxon>
        <taxon>Sordariomycetes</taxon>
        <taxon>Hypocreomycetidae</taxon>
        <taxon>Hypocreales</taxon>
        <taxon>Clavicipitaceae</taxon>
        <taxon>Pochonia</taxon>
    </lineage>
</organism>
<evidence type="ECO:0000313" key="4">
    <source>
        <dbReference type="EMBL" id="OAQ67729.1"/>
    </source>
</evidence>
<sequence length="421" mass="46943">MADPLSVASGVVALVTFALTSSVNLYTTIRDFQSQDKRARALKNELNDLTAVLESLLETVSNNPEISFEALKAPLHRCGNACKEYGDLICRFTTRSTPSRSSVRDWVTQKYLQGDITDFKDMLAGYKSTINIALANATIRVAAITPRVLEDYKDMISDATQDLKEHLQKLDEKIQLLSHSDQNDTEWQAMMEEKKSTQQGLRICAQLSERIEQLEPVPEEPSQFSQRPSAHKYVKNGLDATKGSIRNLVTQLRSHEEDIDRRMQVMASTDTISKDAATELERLRATKESIHQCINVISDADDTKAIERHNVFEDITLADDAYNFTISTVGDLVTARRINLTGRSRNIGGQISDESYQKTIESFSKQTIQDSQQVTKTLNQSTSTPDQGTQGDTEGVFDNRHGPGVRLSSSAENQICSNTTL</sequence>
<dbReference type="InterPro" id="IPR031348">
    <property type="entry name" value="PigL_N"/>
</dbReference>
<keyword evidence="1" id="KW-0175">Coiled coil</keyword>
<feature type="domain" description="Azaphilone pigments biosynthesis cluster protein L N-terminal" evidence="3">
    <location>
        <begin position="2"/>
        <end position="205"/>
    </location>
</feature>
<proteinExistence type="predicted"/>
<feature type="compositionally biased region" description="Polar residues" evidence="2">
    <location>
        <begin position="373"/>
        <end position="392"/>
    </location>
</feature>
<dbReference type="OrthoDB" id="5068804at2759"/>
<comment type="caution">
    <text evidence="4">The sequence shown here is derived from an EMBL/GenBank/DDBJ whole genome shotgun (WGS) entry which is preliminary data.</text>
</comment>
<evidence type="ECO:0000313" key="5">
    <source>
        <dbReference type="Proteomes" id="UP000078397"/>
    </source>
</evidence>
<dbReference type="AlphaFoldDB" id="A0A179FRT1"/>
<feature type="coiled-coil region" evidence="1">
    <location>
        <begin position="32"/>
        <end position="59"/>
    </location>
</feature>